<gene>
    <name evidence="2" type="ORF">CVO96_18720</name>
</gene>
<comment type="caution">
    <text evidence="2">The sequence shown here is derived from an EMBL/GenBank/DDBJ whole genome shotgun (WGS) entry which is preliminary data.</text>
</comment>
<dbReference type="EMBL" id="PPPD01000003">
    <property type="protein sequence ID" value="PNY79469.1"/>
    <property type="molecule type" value="Genomic_DNA"/>
</dbReference>
<feature type="signal peptide" evidence="1">
    <location>
        <begin position="1"/>
        <end position="21"/>
    </location>
</feature>
<name>A0A2K3USE7_9DEIO</name>
<feature type="chain" id="PRO_5014317906" description="Lipocalin-like domain-containing protein" evidence="1">
    <location>
        <begin position="22"/>
        <end position="164"/>
    </location>
</feature>
<evidence type="ECO:0000313" key="3">
    <source>
        <dbReference type="Proteomes" id="UP000236379"/>
    </source>
</evidence>
<evidence type="ECO:0000256" key="1">
    <source>
        <dbReference type="SAM" id="SignalP"/>
    </source>
</evidence>
<dbReference type="OrthoDB" id="69900at2"/>
<dbReference type="RefSeq" id="WP_103313983.1">
    <property type="nucleotide sequence ID" value="NZ_PPPD01000003.1"/>
</dbReference>
<dbReference type="Proteomes" id="UP000236379">
    <property type="component" value="Unassembled WGS sequence"/>
</dbReference>
<dbReference type="AlphaFoldDB" id="A0A2K3USE7"/>
<evidence type="ECO:0008006" key="4">
    <source>
        <dbReference type="Google" id="ProtNLM"/>
    </source>
</evidence>
<protein>
    <recommendedName>
        <fullName evidence="4">Lipocalin-like domain-containing protein</fullName>
    </recommendedName>
</protein>
<keyword evidence="1" id="KW-0732">Signal</keyword>
<organism evidence="2 3">
    <name type="scientific">Deinococcus koreensis</name>
    <dbReference type="NCBI Taxonomy" id="2054903"/>
    <lineage>
        <taxon>Bacteria</taxon>
        <taxon>Thermotogati</taxon>
        <taxon>Deinococcota</taxon>
        <taxon>Deinococci</taxon>
        <taxon>Deinococcales</taxon>
        <taxon>Deinococcaceae</taxon>
        <taxon>Deinococcus</taxon>
    </lineage>
</organism>
<keyword evidence="3" id="KW-1185">Reference proteome</keyword>
<reference evidence="2 3" key="1">
    <citation type="submission" date="2018-01" db="EMBL/GenBank/DDBJ databases">
        <title>Deinococcus koreensis sp. nov., a radiation-resistant bacterium isolated from river water.</title>
        <authorList>
            <person name="Choi A."/>
        </authorList>
    </citation>
    <scope>NUCLEOTIDE SEQUENCE [LARGE SCALE GENOMIC DNA]</scope>
    <source>
        <strain evidence="2 3">SJW1-2</strain>
    </source>
</reference>
<sequence length="164" mass="17865">MKHPVRTLALLALTSLAPAQAAPASPSLPSGLVGSWLFGSLGTIGYTNTRTGEWQNASSTGELVTIRADGRYERTRMLVMTTYSCTSRLHIYEKGTVSVSGTQLRYQPQEGVNQGYTCSPSNGWRTTTLSPESYTLALGKDSAGRPQLTLHSDKATYQYRPYQP</sequence>
<evidence type="ECO:0000313" key="2">
    <source>
        <dbReference type="EMBL" id="PNY79469.1"/>
    </source>
</evidence>
<proteinExistence type="predicted"/>
<accession>A0A2K3USE7</accession>